<proteinExistence type="predicted"/>
<dbReference type="AlphaFoldDB" id="A0A1I3WX40"/>
<dbReference type="InterPro" id="IPR006726">
    <property type="entry name" value="PHBA_efflux_AaeB/fusaric-R"/>
</dbReference>
<evidence type="ECO:0000256" key="4">
    <source>
        <dbReference type="ARBA" id="ARBA00022692"/>
    </source>
</evidence>
<keyword evidence="3" id="KW-1003">Cell membrane</keyword>
<keyword evidence="6 7" id="KW-0472">Membrane</keyword>
<name>A0A1I3WX40_9HYPH</name>
<feature type="transmembrane region" description="Helical" evidence="7">
    <location>
        <begin position="471"/>
        <end position="492"/>
    </location>
</feature>
<feature type="transmembrane region" description="Helical" evidence="7">
    <location>
        <begin position="411"/>
        <end position="435"/>
    </location>
</feature>
<accession>A0A1I3WX40</accession>
<evidence type="ECO:0000313" key="9">
    <source>
        <dbReference type="Proteomes" id="UP000198755"/>
    </source>
</evidence>
<organism evidence="8 9">
    <name type="scientific">Methylocapsa palsarum</name>
    <dbReference type="NCBI Taxonomy" id="1612308"/>
    <lineage>
        <taxon>Bacteria</taxon>
        <taxon>Pseudomonadati</taxon>
        <taxon>Pseudomonadota</taxon>
        <taxon>Alphaproteobacteria</taxon>
        <taxon>Hyphomicrobiales</taxon>
        <taxon>Beijerinckiaceae</taxon>
        <taxon>Methylocapsa</taxon>
    </lineage>
</organism>
<feature type="transmembrane region" description="Helical" evidence="7">
    <location>
        <begin position="30"/>
        <end position="48"/>
    </location>
</feature>
<dbReference type="PANTHER" id="PTHR30509">
    <property type="entry name" value="P-HYDROXYBENZOIC ACID EFFLUX PUMP SUBUNIT-RELATED"/>
    <property type="match status" value="1"/>
</dbReference>
<dbReference type="STRING" id="1612308.SAMN05444581_102205"/>
<evidence type="ECO:0000313" key="8">
    <source>
        <dbReference type="EMBL" id="SFK11943.1"/>
    </source>
</evidence>
<dbReference type="EMBL" id="FOSN01000002">
    <property type="protein sequence ID" value="SFK11943.1"/>
    <property type="molecule type" value="Genomic_DNA"/>
</dbReference>
<protein>
    <submittedName>
        <fullName evidence="8">Uncharacterized membrane protein YccC</fullName>
    </submittedName>
</protein>
<feature type="transmembrane region" description="Helical" evidence="7">
    <location>
        <begin position="77"/>
        <end position="98"/>
    </location>
</feature>
<gene>
    <name evidence="8" type="ORF">SAMN05444581_102205</name>
</gene>
<keyword evidence="4 7" id="KW-0812">Transmembrane</keyword>
<evidence type="ECO:0000256" key="5">
    <source>
        <dbReference type="ARBA" id="ARBA00022989"/>
    </source>
</evidence>
<keyword evidence="2" id="KW-0813">Transport</keyword>
<evidence type="ECO:0000256" key="3">
    <source>
        <dbReference type="ARBA" id="ARBA00022475"/>
    </source>
</evidence>
<keyword evidence="9" id="KW-1185">Reference proteome</keyword>
<feature type="transmembrane region" description="Helical" evidence="7">
    <location>
        <begin position="525"/>
        <end position="546"/>
    </location>
</feature>
<reference evidence="8 9" key="1">
    <citation type="submission" date="2016-10" db="EMBL/GenBank/DDBJ databases">
        <authorList>
            <person name="de Groot N.N."/>
        </authorList>
    </citation>
    <scope>NUCLEOTIDE SEQUENCE [LARGE SCALE GENOMIC DNA]</scope>
    <source>
        <strain evidence="8 9">NE2</strain>
    </source>
</reference>
<evidence type="ECO:0000256" key="1">
    <source>
        <dbReference type="ARBA" id="ARBA00004651"/>
    </source>
</evidence>
<evidence type="ECO:0000256" key="2">
    <source>
        <dbReference type="ARBA" id="ARBA00022448"/>
    </source>
</evidence>
<dbReference type="GO" id="GO:0022857">
    <property type="term" value="F:transmembrane transporter activity"/>
    <property type="evidence" value="ECO:0007669"/>
    <property type="project" value="InterPro"/>
</dbReference>
<dbReference type="RefSeq" id="WP_091678249.1">
    <property type="nucleotide sequence ID" value="NZ_FOSN01000002.1"/>
</dbReference>
<keyword evidence="5 7" id="KW-1133">Transmembrane helix</keyword>
<sequence>MSRAGVVTPGAPTPFAQQAGRLAQSFAPPLLFGLRLSASVALALYVAFSLELDNPSWAGTTAAVVCQPQLGASLRKASFRLVGTLIGAAAIVVLTACFPQNRIGFFLGLASWGAACGFFATILRNFAAYAASLAGYTAAIIASDALGATGGPGPEVFMLAVVRASEICIGILCAGLVLAGTDFGRARRTLAAEFASLCAAITERLLAAFLTGGPDETQRVRRELIRRVIALDPVIDAAIGEASDLRYRSRTLQAAVGGLFAALSGWRVAARRLEVSPADQARVEGAIIGSSLPQEFRGPQELRGRQEIGERELSAVEAGLAADPARMRDLYRTAARALTTLPADTPSLRLLADSAAEAMLGLSRASNGLALLKHPGRAAAASGAADLSVPDWLPAAINAVRAFLTIGVVELFWTLTAWPSGAQAITFAAIVILLLSPQADRAYPAAMMFLIGACVAVLLAMIVKFAVLPQIVTFAGLSLVMGLVLTPLGFLIALPWRSALFAAAAINFAALLAPANVMSYDLLTFFNSSMAVVAGVGVATLALRLLPPLSPAAWTERLLRLTLQDLRRLATHPCDWTRREWEGRIISRLVALPDQAEPLQRAWLAGALTLGREILRLRNLAARLNLRDEAEGAFAALARGDCAAAIGRLAEIDRILADANARTAPARLRARAGILVMTDALTEYEDYFDAGSPG</sequence>
<feature type="transmembrane region" description="Helical" evidence="7">
    <location>
        <begin position="499"/>
        <end position="519"/>
    </location>
</feature>
<feature type="transmembrane region" description="Helical" evidence="7">
    <location>
        <begin position="156"/>
        <end position="179"/>
    </location>
</feature>
<feature type="transmembrane region" description="Helical" evidence="7">
    <location>
        <begin position="105"/>
        <end position="123"/>
    </location>
</feature>
<evidence type="ECO:0000256" key="7">
    <source>
        <dbReference type="SAM" id="Phobius"/>
    </source>
</evidence>
<dbReference type="GO" id="GO:0005886">
    <property type="term" value="C:plasma membrane"/>
    <property type="evidence" value="ECO:0007669"/>
    <property type="project" value="UniProtKB-SubCell"/>
</dbReference>
<feature type="transmembrane region" description="Helical" evidence="7">
    <location>
        <begin position="442"/>
        <end position="465"/>
    </location>
</feature>
<evidence type="ECO:0000256" key="6">
    <source>
        <dbReference type="ARBA" id="ARBA00023136"/>
    </source>
</evidence>
<dbReference type="OrthoDB" id="8005649at2"/>
<dbReference type="Pfam" id="PF04632">
    <property type="entry name" value="FUSC"/>
    <property type="match status" value="1"/>
</dbReference>
<dbReference type="PANTHER" id="PTHR30509:SF9">
    <property type="entry name" value="MULTIDRUG RESISTANCE PROTEIN MDTO"/>
    <property type="match status" value="1"/>
</dbReference>
<comment type="subcellular location">
    <subcellularLocation>
        <location evidence="1">Cell membrane</location>
        <topology evidence="1">Multi-pass membrane protein</topology>
    </subcellularLocation>
</comment>
<dbReference type="Proteomes" id="UP000198755">
    <property type="component" value="Unassembled WGS sequence"/>
</dbReference>